<keyword evidence="1" id="KW-0732">Signal</keyword>
<gene>
    <name evidence="2" type="ORF">KXV57_001001</name>
</gene>
<dbReference type="Proteomes" id="UP000813423">
    <property type="component" value="Unassembled WGS sequence"/>
</dbReference>
<dbReference type="SUPFAM" id="SSF54427">
    <property type="entry name" value="NTF2-like"/>
    <property type="match status" value="1"/>
</dbReference>
<evidence type="ECO:0008006" key="4">
    <source>
        <dbReference type="Google" id="ProtNLM"/>
    </source>
</evidence>
<feature type="signal peptide" evidence="1">
    <location>
        <begin position="1"/>
        <end position="20"/>
    </location>
</feature>
<dbReference type="AlphaFoldDB" id="A0A9P8SPH1"/>
<accession>A0A9P8SPH1</accession>
<evidence type="ECO:0000313" key="3">
    <source>
        <dbReference type="Proteomes" id="UP000813423"/>
    </source>
</evidence>
<proteinExistence type="predicted"/>
<reference evidence="2" key="1">
    <citation type="submission" date="2021-08" db="EMBL/GenBank/DDBJ databases">
        <title>Global Aspergillus fumigatus from environmental and clinical sources.</title>
        <authorList>
            <person name="Barber A."/>
            <person name="Sae-Ong T."/>
        </authorList>
    </citation>
    <scope>NUCLEOTIDE SEQUENCE</scope>
    <source>
        <strain evidence="2">NRZ-2016-071</strain>
    </source>
</reference>
<protein>
    <recommendedName>
        <fullName evidence="4">SnoaL-like domain-containing protein</fullName>
    </recommendedName>
</protein>
<dbReference type="EMBL" id="JAIBSC010000113">
    <property type="protein sequence ID" value="KAH1896902.1"/>
    <property type="molecule type" value="Genomic_DNA"/>
</dbReference>
<dbReference type="InterPro" id="IPR032710">
    <property type="entry name" value="NTF2-like_dom_sf"/>
</dbReference>
<name>A0A9P8SPH1_ASPFM</name>
<feature type="chain" id="PRO_5040401237" description="SnoaL-like domain-containing protein" evidence="1">
    <location>
        <begin position="21"/>
        <end position="170"/>
    </location>
</feature>
<dbReference type="Gene3D" id="3.10.450.50">
    <property type="match status" value="1"/>
</dbReference>
<evidence type="ECO:0000313" key="2">
    <source>
        <dbReference type="EMBL" id="KAH1896902.1"/>
    </source>
</evidence>
<sequence length="170" mass="18941">MFKMRLTSIVLFSLVSLGFARDPSDITHSPNRSKAKGAQLESYCPGQDADEDLQREIFNQFIQTLYENKNVPEAFETYVDPDLTEHGPYEQSRDEVVESLSQIIPSSTFTVVHSSYGGDIGFVHVRIGDEGAPPAAALADIYRMDGTCIVEHWDVLQNLPENSTNPNALF</sequence>
<comment type="caution">
    <text evidence="2">The sequence shown here is derived from an EMBL/GenBank/DDBJ whole genome shotgun (WGS) entry which is preliminary data.</text>
</comment>
<organism evidence="2 3">
    <name type="scientific">Aspergillus fumigatus</name>
    <name type="common">Neosartorya fumigata</name>
    <dbReference type="NCBI Taxonomy" id="746128"/>
    <lineage>
        <taxon>Eukaryota</taxon>
        <taxon>Fungi</taxon>
        <taxon>Dikarya</taxon>
        <taxon>Ascomycota</taxon>
        <taxon>Pezizomycotina</taxon>
        <taxon>Eurotiomycetes</taxon>
        <taxon>Eurotiomycetidae</taxon>
        <taxon>Eurotiales</taxon>
        <taxon>Aspergillaceae</taxon>
        <taxon>Aspergillus</taxon>
        <taxon>Aspergillus subgen. Fumigati</taxon>
    </lineage>
</organism>
<evidence type="ECO:0000256" key="1">
    <source>
        <dbReference type="SAM" id="SignalP"/>
    </source>
</evidence>